<dbReference type="Proteomes" id="UP001597106">
    <property type="component" value="Unassembled WGS sequence"/>
</dbReference>
<feature type="chain" id="PRO_5046793430" evidence="1">
    <location>
        <begin position="23"/>
        <end position="326"/>
    </location>
</feature>
<reference evidence="3" key="1">
    <citation type="journal article" date="2019" name="Int. J. Syst. Evol. Microbiol.">
        <title>The Global Catalogue of Microorganisms (GCM) 10K type strain sequencing project: providing services to taxonomists for standard genome sequencing and annotation.</title>
        <authorList>
            <consortium name="The Broad Institute Genomics Platform"/>
            <consortium name="The Broad Institute Genome Sequencing Center for Infectious Disease"/>
            <person name="Wu L."/>
            <person name="Ma J."/>
        </authorList>
    </citation>
    <scope>NUCLEOTIDE SEQUENCE [LARGE SCALE GENOMIC DNA]</scope>
    <source>
        <strain evidence="3">CCUG 59685</strain>
    </source>
</reference>
<keyword evidence="3" id="KW-1185">Reference proteome</keyword>
<evidence type="ECO:0000313" key="3">
    <source>
        <dbReference type="Proteomes" id="UP001597106"/>
    </source>
</evidence>
<protein>
    <submittedName>
        <fullName evidence="2">TorF family putative porin</fullName>
    </submittedName>
</protein>
<name>A0ABW3GJW9_9PROT</name>
<dbReference type="RefSeq" id="WP_379074066.1">
    <property type="nucleotide sequence ID" value="NZ_JBHTJW010000002.1"/>
</dbReference>
<keyword evidence="1" id="KW-0732">Signal</keyword>
<proteinExistence type="predicted"/>
<dbReference type="Pfam" id="PF09694">
    <property type="entry name" value="Gcw_chp"/>
    <property type="match status" value="1"/>
</dbReference>
<feature type="signal peptide" evidence="1">
    <location>
        <begin position="1"/>
        <end position="22"/>
    </location>
</feature>
<evidence type="ECO:0000256" key="1">
    <source>
        <dbReference type="SAM" id="SignalP"/>
    </source>
</evidence>
<dbReference type="NCBIfam" id="TIGR02001">
    <property type="entry name" value="gcw_chp"/>
    <property type="match status" value="1"/>
</dbReference>
<accession>A0ABW3GJW9</accession>
<dbReference type="EMBL" id="JBHTJW010000002">
    <property type="protein sequence ID" value="MFD0928902.1"/>
    <property type="molecule type" value="Genomic_DNA"/>
</dbReference>
<evidence type="ECO:0000313" key="2">
    <source>
        <dbReference type="EMBL" id="MFD0928902.1"/>
    </source>
</evidence>
<organism evidence="2 3">
    <name type="scientific">Methylophilus glucosoxydans</name>
    <dbReference type="NCBI Taxonomy" id="752553"/>
    <lineage>
        <taxon>Bacteria</taxon>
        <taxon>Pseudomonadati</taxon>
        <taxon>Pseudomonadota</taxon>
        <taxon>Betaproteobacteria</taxon>
        <taxon>Nitrosomonadales</taxon>
        <taxon>Methylophilaceae</taxon>
        <taxon>Methylophilus</taxon>
    </lineage>
</organism>
<dbReference type="InterPro" id="IPR010239">
    <property type="entry name" value="CHP02001"/>
</dbReference>
<sequence length="326" mass="35892">MRQSKLITAVLATLSFANFAHADEPQVLHEELKEAKAPYMEEKQSSSDWTATGNIGVVSDYYFRGISQSWHKPTVQGGMDITHSSGFYAGVWGSGVTPNTYPDANTEIDVYAGFNGTIPAVEKLGYTVGIYGYMYPGGSWKKYRFTGANNPDNSQAQQTPQGGRWDTYEFNAGISYDWISAKLSYTLTDWFGADRKTGWTGSTKGSTYIEINAAYPLPWWDLTLIAHVGALDVNGRLNTDYISSSGQQPSATTERTTPDYTDWKIGLSKAFKIGATEGWNAGVYWVDSSNDSYWSDKGYGGSSFNGSTQTKNLSDGRFVLTLGRTF</sequence>
<comment type="caution">
    <text evidence="2">The sequence shown here is derived from an EMBL/GenBank/DDBJ whole genome shotgun (WGS) entry which is preliminary data.</text>
</comment>
<gene>
    <name evidence="2" type="ORF">ACFQ1T_03820</name>
</gene>